<proteinExistence type="predicted"/>
<dbReference type="InterPro" id="IPR042118">
    <property type="entry name" value="QueA_dom1"/>
</dbReference>
<keyword evidence="3" id="KW-0949">S-adenosyl-L-methionine</keyword>
<dbReference type="SUPFAM" id="SSF111337">
    <property type="entry name" value="QueA-like"/>
    <property type="match status" value="1"/>
</dbReference>
<evidence type="ECO:0000256" key="3">
    <source>
        <dbReference type="ARBA" id="ARBA00022691"/>
    </source>
</evidence>
<evidence type="ECO:0000313" key="5">
    <source>
        <dbReference type="EMBL" id="SVD08421.1"/>
    </source>
</evidence>
<dbReference type="EMBL" id="UINC01128577">
    <property type="protein sequence ID" value="SVD08421.1"/>
    <property type="molecule type" value="Genomic_DNA"/>
</dbReference>
<sequence length="131" mass="15164">MKTDDFDYKLPQELIAQSPLEPRDHSRLMIMDRKNGRIAHRKFYDVSEYLDPGDVLVFNDSRVIPARMFGSTVDRGSRVELLLLSQISPNVWKTLVKPGRRMRKGTKFLVNGTDGKQLIGRIREQYLDGSR</sequence>
<dbReference type="Gene3D" id="3.40.1780.10">
    <property type="entry name" value="QueA-like"/>
    <property type="match status" value="1"/>
</dbReference>
<keyword evidence="1" id="KW-0963">Cytoplasm</keyword>
<keyword evidence="2" id="KW-0808">Transferase</keyword>
<dbReference type="AlphaFoldDB" id="A0A382SHP3"/>
<dbReference type="PANTHER" id="PTHR30307:SF0">
    <property type="entry name" value="S-ADENOSYLMETHIONINE:TRNA RIBOSYLTRANSFERASE-ISOMERASE"/>
    <property type="match status" value="1"/>
</dbReference>
<keyword evidence="4" id="KW-0671">Queuosine biosynthesis</keyword>
<feature type="non-terminal residue" evidence="5">
    <location>
        <position position="131"/>
    </location>
</feature>
<accession>A0A382SHP3</accession>
<evidence type="ECO:0000256" key="2">
    <source>
        <dbReference type="ARBA" id="ARBA00022679"/>
    </source>
</evidence>
<dbReference type="PANTHER" id="PTHR30307">
    <property type="entry name" value="S-ADENOSYLMETHIONINE:TRNA RIBOSYLTRANSFERASE-ISOMERASE"/>
    <property type="match status" value="1"/>
</dbReference>
<organism evidence="5">
    <name type="scientific">marine metagenome</name>
    <dbReference type="NCBI Taxonomy" id="408172"/>
    <lineage>
        <taxon>unclassified sequences</taxon>
        <taxon>metagenomes</taxon>
        <taxon>ecological metagenomes</taxon>
    </lineage>
</organism>
<dbReference type="InterPro" id="IPR003699">
    <property type="entry name" value="QueA"/>
</dbReference>
<evidence type="ECO:0008006" key="6">
    <source>
        <dbReference type="Google" id="ProtNLM"/>
    </source>
</evidence>
<protein>
    <recommendedName>
        <fullName evidence="6">tRNA preQ1(34) S-adenosylmethionine ribosyltransferase-isomerase QueA</fullName>
    </recommendedName>
</protein>
<evidence type="ECO:0000256" key="4">
    <source>
        <dbReference type="ARBA" id="ARBA00022785"/>
    </source>
</evidence>
<dbReference type="GO" id="GO:0051075">
    <property type="term" value="F:S-adenosylmethionine:tRNA ribosyltransferase-isomerase activity"/>
    <property type="evidence" value="ECO:0007669"/>
    <property type="project" value="TreeGrafter"/>
</dbReference>
<name>A0A382SHP3_9ZZZZ</name>
<dbReference type="Gene3D" id="2.40.10.240">
    <property type="entry name" value="QueA-like"/>
    <property type="match status" value="1"/>
</dbReference>
<dbReference type="Pfam" id="PF02547">
    <property type="entry name" value="Queuosine_synth"/>
    <property type="match status" value="1"/>
</dbReference>
<reference evidence="5" key="1">
    <citation type="submission" date="2018-05" db="EMBL/GenBank/DDBJ databases">
        <authorList>
            <person name="Lanie J.A."/>
            <person name="Ng W.-L."/>
            <person name="Kazmierczak K.M."/>
            <person name="Andrzejewski T.M."/>
            <person name="Davidsen T.M."/>
            <person name="Wayne K.J."/>
            <person name="Tettelin H."/>
            <person name="Glass J.I."/>
            <person name="Rusch D."/>
            <person name="Podicherti R."/>
            <person name="Tsui H.-C.T."/>
            <person name="Winkler M.E."/>
        </authorList>
    </citation>
    <scope>NUCLEOTIDE SEQUENCE</scope>
</reference>
<dbReference type="InterPro" id="IPR036100">
    <property type="entry name" value="QueA_sf"/>
</dbReference>
<dbReference type="InterPro" id="IPR042119">
    <property type="entry name" value="QueA_dom2"/>
</dbReference>
<evidence type="ECO:0000256" key="1">
    <source>
        <dbReference type="ARBA" id="ARBA00022490"/>
    </source>
</evidence>
<dbReference type="GO" id="GO:0008616">
    <property type="term" value="P:tRNA queuosine(34) biosynthetic process"/>
    <property type="evidence" value="ECO:0007669"/>
    <property type="project" value="UniProtKB-KW"/>
</dbReference>
<gene>
    <name evidence="5" type="ORF">METZ01_LOCUS361275</name>
</gene>